<evidence type="ECO:0000256" key="13">
    <source>
        <dbReference type="SAM" id="Phobius"/>
    </source>
</evidence>
<keyword evidence="13" id="KW-1133">Transmembrane helix</keyword>
<keyword evidence="13" id="KW-0812">Transmembrane</keyword>
<keyword evidence="5" id="KW-0336">GPI-anchor</keyword>
<feature type="compositionally biased region" description="Gly residues" evidence="12">
    <location>
        <begin position="28"/>
        <end position="46"/>
    </location>
</feature>
<evidence type="ECO:0000256" key="8">
    <source>
        <dbReference type="ARBA" id="ARBA00023087"/>
    </source>
</evidence>
<comment type="subcellular location">
    <subcellularLocation>
        <location evidence="1">Cell membrane</location>
        <topology evidence="1">Lipid-anchor</topology>
        <topology evidence="1">GPI-anchor</topology>
    </subcellularLocation>
</comment>
<evidence type="ECO:0000256" key="7">
    <source>
        <dbReference type="ARBA" id="ARBA00022729"/>
    </source>
</evidence>
<evidence type="ECO:0000256" key="4">
    <source>
        <dbReference type="ARBA" id="ARBA00022475"/>
    </source>
</evidence>
<accession>A0A662YLC9</accession>
<feature type="chain" id="PRO_5024977843" description="Shadow of prion protein" evidence="14">
    <location>
        <begin position="27"/>
        <end position="158"/>
    </location>
</feature>
<evidence type="ECO:0000256" key="3">
    <source>
        <dbReference type="ARBA" id="ARBA00014397"/>
    </source>
</evidence>
<evidence type="ECO:0000313" key="16">
    <source>
        <dbReference type="Proteomes" id="UP000289886"/>
    </source>
</evidence>
<proteinExistence type="inferred from homology"/>
<keyword evidence="8" id="KW-0034">Amyloid</keyword>
<dbReference type="SUPFAM" id="SSF54098">
    <property type="entry name" value="Prion-like"/>
    <property type="match status" value="1"/>
</dbReference>
<evidence type="ECO:0000256" key="12">
    <source>
        <dbReference type="SAM" id="MobiDB-lite"/>
    </source>
</evidence>
<dbReference type="GO" id="GO:0005886">
    <property type="term" value="C:plasma membrane"/>
    <property type="evidence" value="ECO:0007669"/>
    <property type="project" value="UniProtKB-SubCell"/>
</dbReference>
<dbReference type="InterPro" id="IPR029238">
    <property type="entry name" value="Shadoo"/>
</dbReference>
<comment type="caution">
    <text evidence="15">The sequence shown here is derived from an EMBL/GenBank/DDBJ whole genome shotgun (WGS) entry which is preliminary data.</text>
</comment>
<dbReference type="PANTHER" id="PTHR28552">
    <property type="entry name" value="SHADOW OF PRION PROTEIN"/>
    <property type="match status" value="1"/>
</dbReference>
<keyword evidence="10" id="KW-0325">Glycoprotein</keyword>
<evidence type="ECO:0000256" key="5">
    <source>
        <dbReference type="ARBA" id="ARBA00022622"/>
    </source>
</evidence>
<evidence type="ECO:0000256" key="6">
    <source>
        <dbReference type="ARBA" id="ARBA00022678"/>
    </source>
</evidence>
<organism evidence="15 16">
    <name type="scientific">Acipenser ruthenus</name>
    <name type="common">Sterlet sturgeon</name>
    <dbReference type="NCBI Taxonomy" id="7906"/>
    <lineage>
        <taxon>Eukaryota</taxon>
        <taxon>Metazoa</taxon>
        <taxon>Chordata</taxon>
        <taxon>Craniata</taxon>
        <taxon>Vertebrata</taxon>
        <taxon>Euteleostomi</taxon>
        <taxon>Actinopterygii</taxon>
        <taxon>Chondrostei</taxon>
        <taxon>Acipenseriformes</taxon>
        <taxon>Acipenseridae</taxon>
        <taxon>Acipenser</taxon>
    </lineage>
</organism>
<keyword evidence="11" id="KW-0449">Lipoprotein</keyword>
<sequence length="158" mass="16473">MRCHGVLALTWASLLLLATLTPVVQSRGGRGGSRGGGLRGRFGGGSKPRAPPPAGEHINRGSSNQGMKMAGAAAVGAVAGAAMGYGLGSMGRPRFHQRYGDDFSEENQHDYYPDSLNGNRSMMLSEDQYNNEAGQHAASVITLLGSLALGLLGTWMKA</sequence>
<dbReference type="EMBL" id="SCEB01001422">
    <property type="protein sequence ID" value="RXM96816.1"/>
    <property type="molecule type" value="Genomic_DNA"/>
</dbReference>
<dbReference type="Pfam" id="PF14999">
    <property type="entry name" value="Shadoo"/>
    <property type="match status" value="1"/>
</dbReference>
<evidence type="ECO:0000256" key="1">
    <source>
        <dbReference type="ARBA" id="ARBA00004609"/>
    </source>
</evidence>
<dbReference type="GO" id="GO:0051260">
    <property type="term" value="P:protein homooligomerization"/>
    <property type="evidence" value="ECO:0007669"/>
    <property type="project" value="InterPro"/>
</dbReference>
<feature type="transmembrane region" description="Helical" evidence="13">
    <location>
        <begin position="69"/>
        <end position="88"/>
    </location>
</feature>
<feature type="region of interest" description="Disordered" evidence="12">
    <location>
        <begin position="25"/>
        <end position="64"/>
    </location>
</feature>
<dbReference type="GO" id="GO:0098552">
    <property type="term" value="C:side of membrane"/>
    <property type="evidence" value="ECO:0007669"/>
    <property type="project" value="UniProtKB-KW"/>
</dbReference>
<evidence type="ECO:0000313" key="15">
    <source>
        <dbReference type="EMBL" id="RXM96816.1"/>
    </source>
</evidence>
<gene>
    <name evidence="15" type="ORF">EOD39_15201</name>
</gene>
<dbReference type="Proteomes" id="UP000289886">
    <property type="component" value="Unassembled WGS sequence"/>
</dbReference>
<evidence type="ECO:0000256" key="2">
    <source>
        <dbReference type="ARBA" id="ARBA00008311"/>
    </source>
</evidence>
<evidence type="ECO:0000256" key="11">
    <source>
        <dbReference type="ARBA" id="ARBA00023288"/>
    </source>
</evidence>
<keyword evidence="16" id="KW-1185">Reference proteome</keyword>
<name>A0A662YLC9_ACIRT</name>
<keyword evidence="7 14" id="KW-0732">Signal</keyword>
<reference evidence="15 16" key="1">
    <citation type="submission" date="2019-01" db="EMBL/GenBank/DDBJ databases">
        <title>Draft Genome and Complete Hox-Cluster Characterization of the Sterlet Sturgeon (Acipenser ruthenus).</title>
        <authorList>
            <person name="Wei Q."/>
        </authorList>
    </citation>
    <scope>NUCLEOTIDE SEQUENCE [LARGE SCALE GENOMIC DNA]</scope>
    <source>
        <strain evidence="15">WHYD16114868_AA</strain>
        <tissue evidence="15">Blood</tissue>
    </source>
</reference>
<comment type="similarity">
    <text evidence="2">Belongs to the SPRN family.</text>
</comment>
<feature type="transmembrane region" description="Helical" evidence="13">
    <location>
        <begin position="137"/>
        <end position="156"/>
    </location>
</feature>
<dbReference type="Gene3D" id="1.10.790.10">
    <property type="entry name" value="Prion/Doppel protein, beta-ribbon domain"/>
    <property type="match status" value="1"/>
</dbReference>
<protein>
    <recommendedName>
        <fullName evidence="3">Shadow of prion protein</fullName>
    </recommendedName>
</protein>
<dbReference type="AlphaFoldDB" id="A0A662YLC9"/>
<dbReference type="InterPro" id="IPR036924">
    <property type="entry name" value="Prion/Doppel_b-ribbon_dom_sf"/>
</dbReference>
<keyword evidence="6" id="KW-0640">Prion</keyword>
<keyword evidence="9 13" id="KW-0472">Membrane</keyword>
<evidence type="ECO:0000256" key="9">
    <source>
        <dbReference type="ARBA" id="ARBA00023136"/>
    </source>
</evidence>
<feature type="signal peptide" evidence="14">
    <location>
        <begin position="1"/>
        <end position="26"/>
    </location>
</feature>
<keyword evidence="4" id="KW-1003">Cell membrane</keyword>
<evidence type="ECO:0000256" key="10">
    <source>
        <dbReference type="ARBA" id="ARBA00023180"/>
    </source>
</evidence>
<dbReference type="PANTHER" id="PTHR28552:SF1">
    <property type="entry name" value="SHADOW OF PRION PROTEIN"/>
    <property type="match status" value="1"/>
</dbReference>
<evidence type="ECO:0000256" key="14">
    <source>
        <dbReference type="SAM" id="SignalP"/>
    </source>
</evidence>